<reference evidence="2" key="1">
    <citation type="submission" date="2018-02" db="EMBL/GenBank/DDBJ databases">
        <title>Rhizophora mucronata_Transcriptome.</title>
        <authorList>
            <person name="Meera S.P."/>
            <person name="Sreeshan A."/>
            <person name="Augustine A."/>
        </authorList>
    </citation>
    <scope>NUCLEOTIDE SEQUENCE</scope>
    <source>
        <tissue evidence="2">Leaf</tissue>
    </source>
</reference>
<keyword evidence="1" id="KW-0812">Transmembrane</keyword>
<evidence type="ECO:0000313" key="2">
    <source>
        <dbReference type="EMBL" id="MBX41744.1"/>
    </source>
</evidence>
<organism evidence="2">
    <name type="scientific">Rhizophora mucronata</name>
    <name type="common">Asiatic mangrove</name>
    <dbReference type="NCBI Taxonomy" id="61149"/>
    <lineage>
        <taxon>Eukaryota</taxon>
        <taxon>Viridiplantae</taxon>
        <taxon>Streptophyta</taxon>
        <taxon>Embryophyta</taxon>
        <taxon>Tracheophyta</taxon>
        <taxon>Spermatophyta</taxon>
        <taxon>Magnoliopsida</taxon>
        <taxon>eudicotyledons</taxon>
        <taxon>Gunneridae</taxon>
        <taxon>Pentapetalae</taxon>
        <taxon>rosids</taxon>
        <taxon>fabids</taxon>
        <taxon>Malpighiales</taxon>
        <taxon>Rhizophoraceae</taxon>
        <taxon>Rhizophora</taxon>
    </lineage>
</organism>
<proteinExistence type="predicted"/>
<sequence length="34" mass="4304">MINFLWLDREKTILLLRKIFFCLCYMEAWPVFSY</sequence>
<protein>
    <submittedName>
        <fullName evidence="2">Uncharacterized protein</fullName>
    </submittedName>
</protein>
<dbReference type="EMBL" id="GGEC01061260">
    <property type="protein sequence ID" value="MBX41744.1"/>
    <property type="molecule type" value="Transcribed_RNA"/>
</dbReference>
<evidence type="ECO:0000256" key="1">
    <source>
        <dbReference type="SAM" id="Phobius"/>
    </source>
</evidence>
<keyword evidence="1" id="KW-1133">Transmembrane helix</keyword>
<keyword evidence="1" id="KW-0472">Membrane</keyword>
<dbReference type="AlphaFoldDB" id="A0A2P2NH03"/>
<name>A0A2P2NH03_RHIMU</name>
<accession>A0A2P2NH03</accession>
<feature type="transmembrane region" description="Helical" evidence="1">
    <location>
        <begin position="12"/>
        <end position="32"/>
    </location>
</feature>